<evidence type="ECO:0000313" key="4">
    <source>
        <dbReference type="WBParaSite" id="HPLM_0000802701-mRNA-1"/>
    </source>
</evidence>
<dbReference type="Gene3D" id="3.90.190.10">
    <property type="entry name" value="Protein tyrosine phosphatase superfamily"/>
    <property type="match status" value="1"/>
</dbReference>
<dbReference type="SMART" id="SM00404">
    <property type="entry name" value="PTPc_motif"/>
    <property type="match status" value="1"/>
</dbReference>
<protein>
    <submittedName>
        <fullName evidence="4">Tyrosine-protein phosphatase domain-containing protein</fullName>
    </submittedName>
</protein>
<proteinExistence type="predicted"/>
<reference evidence="4" key="1">
    <citation type="submission" date="2017-02" db="UniProtKB">
        <authorList>
            <consortium name="WormBaseParasite"/>
        </authorList>
    </citation>
    <scope>IDENTIFICATION</scope>
</reference>
<dbReference type="OrthoDB" id="8609993at2759"/>
<dbReference type="InterPro" id="IPR052782">
    <property type="entry name" value="Oocyte-zygote_transition_reg"/>
</dbReference>
<organism evidence="4">
    <name type="scientific">Haemonchus placei</name>
    <name type="common">Barber's pole worm</name>
    <dbReference type="NCBI Taxonomy" id="6290"/>
    <lineage>
        <taxon>Eukaryota</taxon>
        <taxon>Metazoa</taxon>
        <taxon>Ecdysozoa</taxon>
        <taxon>Nematoda</taxon>
        <taxon>Chromadorea</taxon>
        <taxon>Rhabditida</taxon>
        <taxon>Rhabditina</taxon>
        <taxon>Rhabditomorpha</taxon>
        <taxon>Strongyloidea</taxon>
        <taxon>Trichostrongylidae</taxon>
        <taxon>Haemonchus</taxon>
    </lineage>
</organism>
<dbReference type="STRING" id="6290.A0A0N4WC19"/>
<dbReference type="EMBL" id="UZAF01016767">
    <property type="protein sequence ID" value="VDO33624.1"/>
    <property type="molecule type" value="Genomic_DNA"/>
</dbReference>
<dbReference type="Pfam" id="PF00102">
    <property type="entry name" value="Y_phosphatase"/>
    <property type="match status" value="1"/>
</dbReference>
<sequence length="287" mass="32756">MQLPLRTFFIDEKDPAAIAKSVQSLVMRLKKSGILSMMFCPPRRLPSLNVKDRHNYSQNLIIEVSVRNFRYRTLFLFLGSDYIHASRVMVGNNMFICTQGPLNSSKESFWAMVIQEKVKLIVMLCKLVEDGKEKCVEYFPRNGGENLRHLMIFPTSIFLTDLEHLTTQLSEKCGVNPSFQVEHIWYENWADHTAPENFKATVELIRLARKKRQNAPVIVHCSAGDLSEECAAPAATTSSFSMEMVLKAIRDQRMHSIQNDMVVTVYSEHLIPSAELNLILSKKTTKG</sequence>
<dbReference type="GO" id="GO:0004725">
    <property type="term" value="F:protein tyrosine phosphatase activity"/>
    <property type="evidence" value="ECO:0007669"/>
    <property type="project" value="InterPro"/>
</dbReference>
<evidence type="ECO:0000313" key="3">
    <source>
        <dbReference type="Proteomes" id="UP000268014"/>
    </source>
</evidence>
<evidence type="ECO:0000313" key="2">
    <source>
        <dbReference type="EMBL" id="VDO33624.1"/>
    </source>
</evidence>
<dbReference type="PRINTS" id="PR00700">
    <property type="entry name" value="PRTYPHPHTASE"/>
</dbReference>
<keyword evidence="3" id="KW-1185">Reference proteome</keyword>
<dbReference type="PROSITE" id="PS50055">
    <property type="entry name" value="TYR_PHOSPHATASE_PTP"/>
    <property type="match status" value="1"/>
</dbReference>
<dbReference type="Proteomes" id="UP000268014">
    <property type="component" value="Unassembled WGS sequence"/>
</dbReference>
<dbReference type="CDD" id="cd00047">
    <property type="entry name" value="PTPc"/>
    <property type="match status" value="1"/>
</dbReference>
<dbReference type="InterPro" id="IPR000242">
    <property type="entry name" value="PTP_cat"/>
</dbReference>
<dbReference type="AlphaFoldDB" id="A0A0N4WC19"/>
<dbReference type="InterPro" id="IPR029021">
    <property type="entry name" value="Prot-tyrosine_phosphatase-like"/>
</dbReference>
<dbReference type="SUPFAM" id="SSF52799">
    <property type="entry name" value="(Phosphotyrosine protein) phosphatases II"/>
    <property type="match status" value="1"/>
</dbReference>
<feature type="domain" description="Tyrosine-protein phosphatase" evidence="1">
    <location>
        <begin position="79"/>
        <end position="224"/>
    </location>
</feature>
<dbReference type="InterPro" id="IPR003595">
    <property type="entry name" value="Tyr_Pase_cat"/>
</dbReference>
<dbReference type="SMART" id="SM00194">
    <property type="entry name" value="PTPc"/>
    <property type="match status" value="1"/>
</dbReference>
<reference evidence="2 3" key="2">
    <citation type="submission" date="2018-11" db="EMBL/GenBank/DDBJ databases">
        <authorList>
            <consortium name="Pathogen Informatics"/>
        </authorList>
    </citation>
    <scope>NUCLEOTIDE SEQUENCE [LARGE SCALE GENOMIC DNA]</scope>
    <source>
        <strain evidence="2 3">MHpl1</strain>
    </source>
</reference>
<name>A0A0N4WC19_HAEPC</name>
<gene>
    <name evidence="2" type="ORF">HPLM_LOCUS8019</name>
</gene>
<evidence type="ECO:0000259" key="1">
    <source>
        <dbReference type="PROSITE" id="PS50055"/>
    </source>
</evidence>
<dbReference type="WBParaSite" id="HPLM_0000802701-mRNA-1">
    <property type="protein sequence ID" value="HPLM_0000802701-mRNA-1"/>
    <property type="gene ID" value="HPLM_0000802701"/>
</dbReference>
<dbReference type="PANTHER" id="PTHR46163">
    <property type="entry name" value="TYROSINE-PROTEIN PHOSPHATASE-RELATED"/>
    <property type="match status" value="1"/>
</dbReference>
<accession>A0A0N4WC19</accession>